<dbReference type="Proteomes" id="UP000274097">
    <property type="component" value="Unassembled WGS sequence"/>
</dbReference>
<keyword evidence="1" id="KW-0805">Transcription regulation</keyword>
<dbReference type="Pfam" id="PF12833">
    <property type="entry name" value="HTH_18"/>
    <property type="match status" value="1"/>
</dbReference>
<evidence type="ECO:0000313" key="5">
    <source>
        <dbReference type="EMBL" id="RKK01491.1"/>
    </source>
</evidence>
<dbReference type="InterPro" id="IPR037923">
    <property type="entry name" value="HTH-like"/>
</dbReference>
<dbReference type="SMART" id="SM00342">
    <property type="entry name" value="HTH_ARAC"/>
    <property type="match status" value="1"/>
</dbReference>
<dbReference type="OrthoDB" id="110167at2"/>
<dbReference type="PANTHER" id="PTHR46796">
    <property type="entry name" value="HTH-TYPE TRANSCRIPTIONAL ACTIVATOR RHAS-RELATED"/>
    <property type="match status" value="1"/>
</dbReference>
<dbReference type="Gene3D" id="1.10.10.60">
    <property type="entry name" value="Homeodomain-like"/>
    <property type="match status" value="1"/>
</dbReference>
<feature type="domain" description="HTH araC/xylS-type" evidence="4">
    <location>
        <begin position="173"/>
        <end position="271"/>
    </location>
</feature>
<evidence type="ECO:0000256" key="3">
    <source>
        <dbReference type="ARBA" id="ARBA00023163"/>
    </source>
</evidence>
<proteinExistence type="predicted"/>
<accession>A0A3A9J760</accession>
<dbReference type="InterPro" id="IPR009057">
    <property type="entry name" value="Homeodomain-like_sf"/>
</dbReference>
<reference evidence="5 8" key="1">
    <citation type="submission" date="2018-09" db="EMBL/GenBank/DDBJ databases">
        <title>Roseomonas sp. nov., isolated from feces of Tibetan antelopes in the Qinghai-Tibet plateau, China.</title>
        <authorList>
            <person name="Tian Z."/>
        </authorList>
    </citation>
    <scope>NUCLEOTIDE SEQUENCE [LARGE SCALE GENOMIC DNA]</scope>
    <source>
        <strain evidence="6 7">Z23</strain>
        <strain evidence="5 8">Z24</strain>
    </source>
</reference>
<dbReference type="GO" id="GO:0003700">
    <property type="term" value="F:DNA-binding transcription factor activity"/>
    <property type="evidence" value="ECO:0007669"/>
    <property type="project" value="InterPro"/>
</dbReference>
<comment type="caution">
    <text evidence="5">The sequence shown here is derived from an EMBL/GenBank/DDBJ whole genome shotgun (WGS) entry which is preliminary data.</text>
</comment>
<evidence type="ECO:0000256" key="1">
    <source>
        <dbReference type="ARBA" id="ARBA00023015"/>
    </source>
</evidence>
<dbReference type="PANTHER" id="PTHR46796:SF2">
    <property type="entry name" value="TRANSCRIPTIONAL REGULATORY PROTEIN"/>
    <property type="match status" value="1"/>
</dbReference>
<dbReference type="SUPFAM" id="SSF51215">
    <property type="entry name" value="Regulatory protein AraC"/>
    <property type="match status" value="1"/>
</dbReference>
<keyword evidence="3" id="KW-0804">Transcription</keyword>
<dbReference type="PROSITE" id="PS01124">
    <property type="entry name" value="HTH_ARAC_FAMILY_2"/>
    <property type="match status" value="1"/>
</dbReference>
<evidence type="ECO:0000313" key="8">
    <source>
        <dbReference type="Proteomes" id="UP000278036"/>
    </source>
</evidence>
<dbReference type="InterPro" id="IPR018060">
    <property type="entry name" value="HTH_AraC"/>
</dbReference>
<dbReference type="SUPFAM" id="SSF46689">
    <property type="entry name" value="Homeodomain-like"/>
    <property type="match status" value="2"/>
</dbReference>
<dbReference type="InterPro" id="IPR050204">
    <property type="entry name" value="AraC_XylS_family_regulators"/>
</dbReference>
<keyword evidence="7" id="KW-1185">Reference proteome</keyword>
<evidence type="ECO:0000313" key="6">
    <source>
        <dbReference type="EMBL" id="RMI24789.1"/>
    </source>
</evidence>
<dbReference type="InParanoid" id="A0A3A9J760"/>
<evidence type="ECO:0000256" key="2">
    <source>
        <dbReference type="ARBA" id="ARBA00023125"/>
    </source>
</evidence>
<name>A0A3A9J760_9PROT</name>
<gene>
    <name evidence="5" type="ORF">D6Z83_24705</name>
    <name evidence="6" type="ORF">EBE87_11615</name>
</gene>
<keyword evidence="2" id="KW-0238">DNA-binding</keyword>
<evidence type="ECO:0000313" key="7">
    <source>
        <dbReference type="Proteomes" id="UP000274097"/>
    </source>
</evidence>
<evidence type="ECO:0000259" key="4">
    <source>
        <dbReference type="PROSITE" id="PS01124"/>
    </source>
</evidence>
<dbReference type="Pfam" id="PF02311">
    <property type="entry name" value="AraC_binding"/>
    <property type="match status" value="1"/>
</dbReference>
<dbReference type="EMBL" id="RFLX01000007">
    <property type="protein sequence ID" value="RMI24789.1"/>
    <property type="molecule type" value="Genomic_DNA"/>
</dbReference>
<dbReference type="AlphaFoldDB" id="A0A3A9J760"/>
<organism evidence="5 8">
    <name type="scientific">Teichococcus wenyumeiae</name>
    <dbReference type="NCBI Taxonomy" id="2478470"/>
    <lineage>
        <taxon>Bacteria</taxon>
        <taxon>Pseudomonadati</taxon>
        <taxon>Pseudomonadota</taxon>
        <taxon>Alphaproteobacteria</taxon>
        <taxon>Acetobacterales</taxon>
        <taxon>Roseomonadaceae</taxon>
        <taxon>Roseomonas</taxon>
    </lineage>
</organism>
<sequence>MPHQPPPDRFQLVRDGASGVEAVRARFSGHAYDLHRHDEWLIGVTHRGVQDFFCRGARQRSTTGRVILIEPQEAHDGQAGAEGGFAYSMLYLPRRWLSVALADTPGGDPGFAATLQDDPALARAIHAAWNALAGGAPALARDAALDAVLHRLRPHLGRPERRPEASRDTRVARRARDRLHDMLASEIGADALARAAGAADRFQLARAFRAAYGTAPHAYLVQQRLLRARQMLAAGEAPARVAAACGFADQSHLGRWFRRAYGMAPGAYRACCTGVPDRAAPPG</sequence>
<dbReference type="RefSeq" id="WP_120640813.1">
    <property type="nucleotide sequence ID" value="NZ_RAQU01000262.1"/>
</dbReference>
<dbReference type="GO" id="GO:0043565">
    <property type="term" value="F:sequence-specific DNA binding"/>
    <property type="evidence" value="ECO:0007669"/>
    <property type="project" value="InterPro"/>
</dbReference>
<dbReference type="InterPro" id="IPR003313">
    <property type="entry name" value="AraC-bd"/>
</dbReference>
<protein>
    <submittedName>
        <fullName evidence="5">AraC family transcriptional regulator</fullName>
    </submittedName>
    <submittedName>
        <fullName evidence="6">Helix-turn-helix domain-containing protein</fullName>
    </submittedName>
</protein>
<dbReference type="EMBL" id="RAQU01000262">
    <property type="protein sequence ID" value="RKK01491.1"/>
    <property type="molecule type" value="Genomic_DNA"/>
</dbReference>
<dbReference type="Proteomes" id="UP000278036">
    <property type="component" value="Unassembled WGS sequence"/>
</dbReference>